<dbReference type="AlphaFoldDB" id="A0ABD3B953"/>
<proteinExistence type="predicted"/>
<evidence type="ECO:0000313" key="3">
    <source>
        <dbReference type="Proteomes" id="UP001632038"/>
    </source>
</evidence>
<accession>A0ABD3B953</accession>
<feature type="region of interest" description="Disordered" evidence="1">
    <location>
        <begin position="1"/>
        <end position="20"/>
    </location>
</feature>
<keyword evidence="3" id="KW-1185">Reference proteome</keyword>
<evidence type="ECO:0000313" key="2">
    <source>
        <dbReference type="EMBL" id="KAL3613868.1"/>
    </source>
</evidence>
<feature type="compositionally biased region" description="Basic and acidic residues" evidence="1">
    <location>
        <begin position="7"/>
        <end position="20"/>
    </location>
</feature>
<dbReference type="Proteomes" id="UP001632038">
    <property type="component" value="Unassembled WGS sequence"/>
</dbReference>
<dbReference type="EMBL" id="JAVIJP010000107">
    <property type="protein sequence ID" value="KAL3613868.1"/>
    <property type="molecule type" value="Genomic_DNA"/>
</dbReference>
<sequence length="159" mass="17531">MSFQSPTKEKELNQKSEMADDKAFRSVLDGGGIGSLSLTEPDRSPYNLGNDVDEELRDCETLFGEDIPLDCISPFTFGDLGNGPCWICDGPHSRFTCGFQYNCPLDLKVGKDYKIICICGSDVINAKCVMGCTRPVGQVMKKVSYTLKRLRENGLIIST</sequence>
<evidence type="ECO:0000256" key="1">
    <source>
        <dbReference type="SAM" id="MobiDB-lite"/>
    </source>
</evidence>
<name>A0ABD3B953_9LAMI</name>
<organism evidence="2 3">
    <name type="scientific">Castilleja foliolosa</name>
    <dbReference type="NCBI Taxonomy" id="1961234"/>
    <lineage>
        <taxon>Eukaryota</taxon>
        <taxon>Viridiplantae</taxon>
        <taxon>Streptophyta</taxon>
        <taxon>Embryophyta</taxon>
        <taxon>Tracheophyta</taxon>
        <taxon>Spermatophyta</taxon>
        <taxon>Magnoliopsida</taxon>
        <taxon>eudicotyledons</taxon>
        <taxon>Gunneridae</taxon>
        <taxon>Pentapetalae</taxon>
        <taxon>asterids</taxon>
        <taxon>lamiids</taxon>
        <taxon>Lamiales</taxon>
        <taxon>Orobanchaceae</taxon>
        <taxon>Pedicularideae</taxon>
        <taxon>Castillejinae</taxon>
        <taxon>Castilleja</taxon>
    </lineage>
</organism>
<reference evidence="3" key="1">
    <citation type="journal article" date="2024" name="IScience">
        <title>Strigolactones Initiate the Formation of Haustorium-like Structures in Castilleja.</title>
        <authorList>
            <person name="Buerger M."/>
            <person name="Peterson D."/>
            <person name="Chory J."/>
        </authorList>
    </citation>
    <scope>NUCLEOTIDE SEQUENCE [LARGE SCALE GENOMIC DNA]</scope>
</reference>
<gene>
    <name evidence="2" type="ORF">CASFOL_041942</name>
</gene>
<comment type="caution">
    <text evidence="2">The sequence shown here is derived from an EMBL/GenBank/DDBJ whole genome shotgun (WGS) entry which is preliminary data.</text>
</comment>
<protein>
    <submittedName>
        <fullName evidence="2">Uncharacterized protein</fullName>
    </submittedName>
</protein>